<name>A0A1Y2D8L9_9FUNG</name>
<comment type="caution">
    <text evidence="2">The sequence shown here is derived from an EMBL/GenBank/DDBJ whole genome shotgun (WGS) entry which is preliminary data.</text>
</comment>
<protein>
    <submittedName>
        <fullName evidence="2">Uncharacterized protein</fullName>
    </submittedName>
</protein>
<sequence length="190" mass="21310">MKCSIILLLFIQIIYVLAKKEQTTTEKKEVLVINIEISGVDQVISSKREATMIKFTGTVDHPNFKGTVLTGGVDTQFQENDKKRTLSARYMIEGTDAEGQECKIFVENNGLSDTPTSMVSQTYPRIVTNCKSLEYLEEANLTGTLEMQGMMGVIIRIYDEGTPSKAKKGKNQKCWSIDLGFECCQRCKNN</sequence>
<dbReference type="Pfam" id="PF11578">
    <property type="entry name" value="DUF3237"/>
    <property type="match status" value="1"/>
</dbReference>
<feature type="signal peptide" evidence="1">
    <location>
        <begin position="1"/>
        <end position="18"/>
    </location>
</feature>
<gene>
    <name evidence="2" type="ORF">LY90DRAFT_507042</name>
</gene>
<keyword evidence="3" id="KW-1185">Reference proteome</keyword>
<dbReference type="Proteomes" id="UP000193920">
    <property type="component" value="Unassembled WGS sequence"/>
</dbReference>
<feature type="chain" id="PRO_5012485962" evidence="1">
    <location>
        <begin position="19"/>
        <end position="190"/>
    </location>
</feature>
<reference evidence="2 3" key="1">
    <citation type="submission" date="2016-08" db="EMBL/GenBank/DDBJ databases">
        <title>A Parts List for Fungal Cellulosomes Revealed by Comparative Genomics.</title>
        <authorList>
            <consortium name="DOE Joint Genome Institute"/>
            <person name="Haitjema C.H."/>
            <person name="Gilmore S.P."/>
            <person name="Henske J.K."/>
            <person name="Solomon K.V."/>
            <person name="De Groot R."/>
            <person name="Kuo A."/>
            <person name="Mondo S.J."/>
            <person name="Salamov A.A."/>
            <person name="Labutti K."/>
            <person name="Zhao Z."/>
            <person name="Chiniquy J."/>
            <person name="Barry K."/>
            <person name="Brewer H.M."/>
            <person name="Purvine S.O."/>
            <person name="Wright A.T."/>
            <person name="Boxma B."/>
            <person name="Van Alen T."/>
            <person name="Hackstein J.H."/>
            <person name="Baker S.E."/>
            <person name="Grigoriev I.V."/>
            <person name="O'Malley M.A."/>
        </authorList>
    </citation>
    <scope>NUCLEOTIDE SEQUENCE [LARGE SCALE GENOMIC DNA]</scope>
    <source>
        <strain evidence="2 3">G1</strain>
    </source>
</reference>
<organism evidence="2 3">
    <name type="scientific">Neocallimastix californiae</name>
    <dbReference type="NCBI Taxonomy" id="1754190"/>
    <lineage>
        <taxon>Eukaryota</taxon>
        <taxon>Fungi</taxon>
        <taxon>Fungi incertae sedis</taxon>
        <taxon>Chytridiomycota</taxon>
        <taxon>Chytridiomycota incertae sedis</taxon>
        <taxon>Neocallimastigomycetes</taxon>
        <taxon>Neocallimastigales</taxon>
        <taxon>Neocallimastigaceae</taxon>
        <taxon>Neocallimastix</taxon>
    </lineage>
</organism>
<evidence type="ECO:0000313" key="2">
    <source>
        <dbReference type="EMBL" id="ORY55567.1"/>
    </source>
</evidence>
<dbReference type="AlphaFoldDB" id="A0A1Y2D8L9"/>
<dbReference type="EMBL" id="MCOG01000077">
    <property type="protein sequence ID" value="ORY55567.1"/>
    <property type="molecule type" value="Genomic_DNA"/>
</dbReference>
<keyword evidence="1" id="KW-0732">Signal</keyword>
<dbReference type="Gene3D" id="2.40.160.20">
    <property type="match status" value="1"/>
</dbReference>
<evidence type="ECO:0000256" key="1">
    <source>
        <dbReference type="SAM" id="SignalP"/>
    </source>
</evidence>
<dbReference type="STRING" id="1754190.A0A1Y2D8L9"/>
<accession>A0A1Y2D8L9</accession>
<proteinExistence type="predicted"/>
<evidence type="ECO:0000313" key="3">
    <source>
        <dbReference type="Proteomes" id="UP000193920"/>
    </source>
</evidence>